<dbReference type="InterPro" id="IPR023753">
    <property type="entry name" value="FAD/NAD-binding_dom"/>
</dbReference>
<dbReference type="InterPro" id="IPR009051">
    <property type="entry name" value="Helical_ferredxn"/>
</dbReference>
<reference evidence="5" key="1">
    <citation type="submission" date="2023-07" db="EMBL/GenBank/DDBJ databases">
        <title>Degradation of tert-butanol by M. austroafricanum TBA100.</title>
        <authorList>
            <person name="Helbich S."/>
            <person name="Vainshtein Y."/>
        </authorList>
    </citation>
    <scope>NUCLEOTIDE SEQUENCE</scope>
    <source>
        <strain evidence="5">TBA100</strain>
    </source>
</reference>
<organism evidence="5 6">
    <name type="scientific">Mycolicibacterium austroafricanum</name>
    <name type="common">Mycobacterium austroafricanum</name>
    <dbReference type="NCBI Taxonomy" id="39687"/>
    <lineage>
        <taxon>Bacteria</taxon>
        <taxon>Bacillati</taxon>
        <taxon>Actinomycetota</taxon>
        <taxon>Actinomycetes</taxon>
        <taxon>Mycobacteriales</taxon>
        <taxon>Mycobacteriaceae</taxon>
        <taxon>Mycolicibacterium</taxon>
    </lineage>
</organism>
<dbReference type="InterPro" id="IPR036188">
    <property type="entry name" value="FAD/NAD-bd_sf"/>
</dbReference>
<evidence type="ECO:0000256" key="2">
    <source>
        <dbReference type="ARBA" id="ARBA00023004"/>
    </source>
</evidence>
<dbReference type="PRINTS" id="PR00368">
    <property type="entry name" value="FADPNR"/>
</dbReference>
<evidence type="ECO:0000313" key="6">
    <source>
        <dbReference type="Proteomes" id="UP001172687"/>
    </source>
</evidence>
<name>A0ABT8HMH4_MYCAO</name>
<dbReference type="PANTHER" id="PTHR42783">
    <property type="entry name" value="GLUTAMATE SYNTHASE [NADPH] SMALL CHAIN"/>
    <property type="match status" value="1"/>
</dbReference>
<dbReference type="Gene3D" id="1.10.1060.10">
    <property type="entry name" value="Alpha-helical ferredoxin"/>
    <property type="match status" value="1"/>
</dbReference>
<feature type="domain" description="4Fe-4S ferredoxin-type" evidence="4">
    <location>
        <begin position="512"/>
        <end position="541"/>
    </location>
</feature>
<dbReference type="PRINTS" id="PR00469">
    <property type="entry name" value="PNDRDTASEII"/>
</dbReference>
<evidence type="ECO:0000256" key="3">
    <source>
        <dbReference type="ARBA" id="ARBA00023014"/>
    </source>
</evidence>
<dbReference type="Proteomes" id="UP001172687">
    <property type="component" value="Unassembled WGS sequence"/>
</dbReference>
<evidence type="ECO:0000256" key="1">
    <source>
        <dbReference type="ARBA" id="ARBA00022723"/>
    </source>
</evidence>
<gene>
    <name evidence="5" type="ORF">QYF68_29705</name>
</gene>
<keyword evidence="1" id="KW-0479">Metal-binding</keyword>
<dbReference type="InterPro" id="IPR017896">
    <property type="entry name" value="4Fe4S_Fe-S-bd"/>
</dbReference>
<dbReference type="EMBL" id="JAUHTC010000096">
    <property type="protein sequence ID" value="MDN4521964.1"/>
    <property type="molecule type" value="Genomic_DNA"/>
</dbReference>
<keyword evidence="2" id="KW-0408">Iron</keyword>
<dbReference type="SUPFAM" id="SSF51971">
    <property type="entry name" value="Nucleotide-binding domain"/>
    <property type="match status" value="1"/>
</dbReference>
<proteinExistence type="predicted"/>
<dbReference type="Pfam" id="PF07992">
    <property type="entry name" value="Pyr_redox_2"/>
    <property type="match status" value="1"/>
</dbReference>
<keyword evidence="6" id="KW-1185">Reference proteome</keyword>
<keyword evidence="3" id="KW-0411">Iron-sulfur</keyword>
<dbReference type="InterPro" id="IPR017900">
    <property type="entry name" value="4Fe4S_Fe_S_CS"/>
</dbReference>
<dbReference type="PROSITE" id="PS51379">
    <property type="entry name" value="4FE4S_FER_2"/>
    <property type="match status" value="1"/>
</dbReference>
<sequence length="543" mass="58455">MPGFDDVTPLANLAEGHSRAGPVRDRRPVYVDLLPPCNAGCPAGENIQAWLAHTTAGRHEAAWRQLTADNPFPAIHGRVCYHPCETVCNRGRLDAAVSIHAVERFLGDLARERGWMFEPPSTRTGKRVLVVGAGPSGLSAAYHLARLGHHVEVRDAGAGPGGMMRYGIPNYRLPRNVLDDELNRIAAMGVQLTCDHRVDDLAAERDEGGFDAVFVAVGAHLAKRVDIPVRDAAPMMDAVSFLRSVASGDAPAIGRRVAVYGGGNTAMDAARVARRLGAEDTVILYRRTRDQMPAHAEEAEDAEREGVRINWLRTITAFDGPDIQVEVMELDDSGRPQPTGRFETLPADTLIMAIGQQTESAFMRTLPGVEFDADGSVLVSASLMTGCPGVFAGGDMVPSERTVTVGVGHGKKAARHIDAWLRGASAGRPPKHPTATFDALHLWYFGDTAQRRQPELEATTRVQGFDEVVGGLSTDEAVYESGRCLSCGNCFECDGCLGACPEDAVIKLGVGQRYRFDYDKCTGCAVCADQCPVHAIEMFGEPT</sequence>
<dbReference type="NCBIfam" id="NF009410">
    <property type="entry name" value="PRK12771.1"/>
    <property type="match status" value="1"/>
</dbReference>
<dbReference type="PROSITE" id="PS00198">
    <property type="entry name" value="4FE4S_FER_1"/>
    <property type="match status" value="1"/>
</dbReference>
<dbReference type="Pfam" id="PF14691">
    <property type="entry name" value="Fer4_20"/>
    <property type="match status" value="1"/>
</dbReference>
<evidence type="ECO:0000313" key="5">
    <source>
        <dbReference type="EMBL" id="MDN4521964.1"/>
    </source>
</evidence>
<dbReference type="Gene3D" id="3.30.70.20">
    <property type="match status" value="1"/>
</dbReference>
<dbReference type="InterPro" id="IPR028261">
    <property type="entry name" value="DPD_II"/>
</dbReference>
<dbReference type="RefSeq" id="WP_011781263.1">
    <property type="nucleotide sequence ID" value="NZ_CP070380.1"/>
</dbReference>
<dbReference type="SUPFAM" id="SSF46548">
    <property type="entry name" value="alpha-helical ferredoxin"/>
    <property type="match status" value="2"/>
</dbReference>
<dbReference type="Gene3D" id="3.50.50.60">
    <property type="entry name" value="FAD/NAD(P)-binding domain"/>
    <property type="match status" value="2"/>
</dbReference>
<dbReference type="Pfam" id="PF00037">
    <property type="entry name" value="Fer4"/>
    <property type="match status" value="1"/>
</dbReference>
<comment type="caution">
    <text evidence="5">The sequence shown here is derived from an EMBL/GenBank/DDBJ whole genome shotgun (WGS) entry which is preliminary data.</text>
</comment>
<evidence type="ECO:0000259" key="4">
    <source>
        <dbReference type="PROSITE" id="PS51379"/>
    </source>
</evidence>
<accession>A0ABT8HMH4</accession>
<dbReference type="PANTHER" id="PTHR42783:SF3">
    <property type="entry name" value="GLUTAMATE SYNTHASE [NADPH] SMALL CHAIN-RELATED"/>
    <property type="match status" value="1"/>
</dbReference>
<protein>
    <submittedName>
        <fullName evidence="5">NAD(P)-binding protein</fullName>
    </submittedName>
</protein>